<dbReference type="WBParaSite" id="PgR099_g014_t05">
    <property type="protein sequence ID" value="PgR099_g014_t05"/>
    <property type="gene ID" value="PgR099_g014"/>
</dbReference>
<feature type="chain" id="PRO_5038276150" evidence="3">
    <location>
        <begin position="23"/>
        <end position="375"/>
    </location>
</feature>
<evidence type="ECO:0000313" key="4">
    <source>
        <dbReference type="Proteomes" id="UP000887569"/>
    </source>
</evidence>
<keyword evidence="2" id="KW-0812">Transmembrane</keyword>
<organism evidence="4 7">
    <name type="scientific">Parascaris univalens</name>
    <name type="common">Nematode worm</name>
    <dbReference type="NCBI Taxonomy" id="6257"/>
    <lineage>
        <taxon>Eukaryota</taxon>
        <taxon>Metazoa</taxon>
        <taxon>Ecdysozoa</taxon>
        <taxon>Nematoda</taxon>
        <taxon>Chromadorea</taxon>
        <taxon>Rhabditida</taxon>
        <taxon>Spirurina</taxon>
        <taxon>Ascaridomorpha</taxon>
        <taxon>Ascaridoidea</taxon>
        <taxon>Ascarididae</taxon>
        <taxon>Parascaris</taxon>
    </lineage>
</organism>
<keyword evidence="3" id="KW-0732">Signal</keyword>
<proteinExistence type="predicted"/>
<dbReference type="WBParaSite" id="PgR099_g014_t03">
    <property type="protein sequence ID" value="PgR099_g014_t03"/>
    <property type="gene ID" value="PgR099_g014"/>
</dbReference>
<feature type="signal peptide" evidence="3">
    <location>
        <begin position="1"/>
        <end position="22"/>
    </location>
</feature>
<dbReference type="WBParaSite" id="PgR099_g014_t06">
    <property type="protein sequence ID" value="PgR099_g014_t06"/>
    <property type="gene ID" value="PgR099_g014"/>
</dbReference>
<reference evidence="5 6" key="1">
    <citation type="submission" date="2022-11" db="UniProtKB">
        <authorList>
            <consortium name="WormBaseParasite"/>
        </authorList>
    </citation>
    <scope>IDENTIFICATION</scope>
</reference>
<feature type="region of interest" description="Disordered" evidence="1">
    <location>
        <begin position="311"/>
        <end position="361"/>
    </location>
</feature>
<keyword evidence="4" id="KW-1185">Reference proteome</keyword>
<protein>
    <submittedName>
        <fullName evidence="5 6">Uncharacterized protein</fullName>
    </submittedName>
</protein>
<evidence type="ECO:0000313" key="6">
    <source>
        <dbReference type="WBParaSite" id="PgR099_g014_t04"/>
    </source>
</evidence>
<feature type="transmembrane region" description="Helical" evidence="2">
    <location>
        <begin position="68"/>
        <end position="93"/>
    </location>
</feature>
<dbReference type="AlphaFoldDB" id="A0A915C7A2"/>
<keyword evidence="2" id="KW-0472">Membrane</keyword>
<feature type="compositionally biased region" description="Polar residues" evidence="1">
    <location>
        <begin position="315"/>
        <end position="361"/>
    </location>
</feature>
<name>A0A915C7A2_PARUN</name>
<evidence type="ECO:0000256" key="2">
    <source>
        <dbReference type="SAM" id="Phobius"/>
    </source>
</evidence>
<dbReference type="WBParaSite" id="PgR099_g014_t04">
    <property type="protein sequence ID" value="PgR099_g014_t04"/>
    <property type="gene ID" value="PgR099_g014"/>
</dbReference>
<evidence type="ECO:0000313" key="5">
    <source>
        <dbReference type="WBParaSite" id="PgR099_g014_t03"/>
    </source>
</evidence>
<evidence type="ECO:0000256" key="1">
    <source>
        <dbReference type="SAM" id="MobiDB-lite"/>
    </source>
</evidence>
<sequence length="375" mass="40467">MDLLQTSLLLLVAISVTRYSEAVNGKVSITIITTTAAILASNTNIIVHAADNGNDGFLGTGLSLGADIGILAGCIVALILIVSLISFFVYRCYCSKKSKPKREEYEDEFHQSPLSGNDVHLLGKLPEVPLAEDIPPGLQMMPTQAQLPQQLVTTPPTPSVEPIESQPYYGALQSSLEPYLAQATEVTEKSNKLKPLKRKKESEDAVSQKVLSAYDRLPVPAIPNPYGVPDDIQTSNGNLTPVPLTGTFPEKGFSQPPYEVQYTTEANLGLVHANRPVITGTPRAAQNYSSGYPSYLPHLAISPTSAAVSRPMESASLNPTNTPPVYSISQGFSDQQNNPQNSANDVYSTSTTSPYGVSHSSRQLSRISNYDYMLH</sequence>
<evidence type="ECO:0000256" key="3">
    <source>
        <dbReference type="SAM" id="SignalP"/>
    </source>
</evidence>
<evidence type="ECO:0000313" key="7">
    <source>
        <dbReference type="WBParaSite" id="PgR099_g014_t06"/>
    </source>
</evidence>
<dbReference type="Proteomes" id="UP000887569">
    <property type="component" value="Unplaced"/>
</dbReference>
<keyword evidence="2" id="KW-1133">Transmembrane helix</keyword>
<accession>A0A915C7A2</accession>